<protein>
    <submittedName>
        <fullName evidence="1">Uncharacterized protein</fullName>
    </submittedName>
</protein>
<gene>
    <name evidence="1" type="ORF">N7515_005909</name>
</gene>
<dbReference type="AlphaFoldDB" id="A0A9W9GTM9"/>
<proteinExistence type="predicted"/>
<organism evidence="1 2">
    <name type="scientific">Penicillium bovifimosum</name>
    <dbReference type="NCBI Taxonomy" id="126998"/>
    <lineage>
        <taxon>Eukaryota</taxon>
        <taxon>Fungi</taxon>
        <taxon>Dikarya</taxon>
        <taxon>Ascomycota</taxon>
        <taxon>Pezizomycotina</taxon>
        <taxon>Eurotiomycetes</taxon>
        <taxon>Eurotiomycetidae</taxon>
        <taxon>Eurotiales</taxon>
        <taxon>Aspergillaceae</taxon>
        <taxon>Penicillium</taxon>
    </lineage>
</organism>
<reference evidence="1" key="1">
    <citation type="submission" date="2022-11" db="EMBL/GenBank/DDBJ databases">
        <authorList>
            <person name="Petersen C."/>
        </authorList>
    </citation>
    <scope>NUCLEOTIDE SEQUENCE</scope>
    <source>
        <strain evidence="1">IBT 22155</strain>
    </source>
</reference>
<evidence type="ECO:0000313" key="2">
    <source>
        <dbReference type="Proteomes" id="UP001149079"/>
    </source>
</evidence>
<accession>A0A9W9GTM9</accession>
<dbReference type="EMBL" id="JAPQKL010000005">
    <property type="protein sequence ID" value="KAJ5129870.1"/>
    <property type="molecule type" value="Genomic_DNA"/>
</dbReference>
<dbReference type="OrthoDB" id="5424209at2759"/>
<dbReference type="GeneID" id="81405823"/>
<comment type="caution">
    <text evidence="1">The sequence shown here is derived from an EMBL/GenBank/DDBJ whole genome shotgun (WGS) entry which is preliminary data.</text>
</comment>
<keyword evidence="2" id="KW-1185">Reference proteome</keyword>
<dbReference type="RefSeq" id="XP_056520249.1">
    <property type="nucleotide sequence ID" value="XM_056666653.1"/>
</dbReference>
<reference evidence="1" key="2">
    <citation type="journal article" date="2023" name="IMA Fungus">
        <title>Comparative genomic study of the Penicillium genus elucidates a diverse pangenome and 15 lateral gene transfer events.</title>
        <authorList>
            <person name="Petersen C."/>
            <person name="Sorensen T."/>
            <person name="Nielsen M.R."/>
            <person name="Sondergaard T.E."/>
            <person name="Sorensen J.L."/>
            <person name="Fitzpatrick D.A."/>
            <person name="Frisvad J.C."/>
            <person name="Nielsen K.L."/>
        </authorList>
    </citation>
    <scope>NUCLEOTIDE SEQUENCE</scope>
    <source>
        <strain evidence="1">IBT 22155</strain>
    </source>
</reference>
<evidence type="ECO:0000313" key="1">
    <source>
        <dbReference type="EMBL" id="KAJ5129870.1"/>
    </source>
</evidence>
<sequence length="150" mass="16834">MPRDPRSFSHLARRILRVDHPSLRDLNNTIDRRCAITASMRTPQFLEYENEINKGERGTGSVLNQACRRNGFYVASGLTSPSTGFQHPPFQASQPPLQTWRAPSSAAHALKRRVAQLETMFRQNGLEHDLEFSMPGLTTSPAPSWATYPG</sequence>
<name>A0A9W9GTM9_9EURO</name>
<dbReference type="Proteomes" id="UP001149079">
    <property type="component" value="Unassembled WGS sequence"/>
</dbReference>